<reference evidence="1" key="1">
    <citation type="submission" date="2022-10" db="EMBL/GenBank/DDBJ databases">
        <title>The complete genomes of actinobacterial strains from the NBC collection.</title>
        <authorList>
            <person name="Joergensen T.S."/>
            <person name="Alvarez Arevalo M."/>
            <person name="Sterndorff E.B."/>
            <person name="Faurdal D."/>
            <person name="Vuksanovic O."/>
            <person name="Mourched A.-S."/>
            <person name="Charusanti P."/>
            <person name="Shaw S."/>
            <person name="Blin K."/>
            <person name="Weber T."/>
        </authorList>
    </citation>
    <scope>NUCLEOTIDE SEQUENCE</scope>
    <source>
        <strain evidence="1">NBC_01401</strain>
    </source>
</reference>
<organism evidence="1">
    <name type="scientific">Streptomyces sp. NBC_01401</name>
    <dbReference type="NCBI Taxonomy" id="2903854"/>
    <lineage>
        <taxon>Bacteria</taxon>
        <taxon>Bacillati</taxon>
        <taxon>Actinomycetota</taxon>
        <taxon>Actinomycetes</taxon>
        <taxon>Kitasatosporales</taxon>
        <taxon>Streptomycetaceae</taxon>
        <taxon>Streptomyces</taxon>
    </lineage>
</organism>
<dbReference type="EMBL" id="CP109535">
    <property type="protein sequence ID" value="WTY96613.1"/>
    <property type="molecule type" value="Genomic_DNA"/>
</dbReference>
<gene>
    <name evidence="1" type="ORF">OG626_17740</name>
</gene>
<name>A0AAU3GTR3_9ACTN</name>
<sequence length="100" mass="11018">MTKLPQARMAIGMTGTWVLYVLTDVPFLEWPGHDFHRAFPMPTPQERTQALSTLGYAPVDGAEWEWTEARHASVAAHLWAAITVRPLVNHPAMIPTGGAA</sequence>
<dbReference type="InterPro" id="IPR046270">
    <property type="entry name" value="DUF6303"/>
</dbReference>
<dbReference type="Pfam" id="PF19820">
    <property type="entry name" value="DUF6303"/>
    <property type="match status" value="1"/>
</dbReference>
<dbReference type="AlphaFoldDB" id="A0AAU3GTR3"/>
<accession>A0AAU3GTR3</accession>
<protein>
    <submittedName>
        <fullName evidence="1">DUF6303 family protein</fullName>
    </submittedName>
</protein>
<evidence type="ECO:0000313" key="1">
    <source>
        <dbReference type="EMBL" id="WTY96613.1"/>
    </source>
</evidence>
<proteinExistence type="predicted"/>